<keyword evidence="1" id="KW-0347">Helicase</keyword>
<gene>
    <name evidence="4" type="ORF">A4X09_0g7454</name>
</gene>
<dbReference type="EC" id="5.6.2.3" evidence="1"/>
<evidence type="ECO:0000256" key="2">
    <source>
        <dbReference type="SAM" id="SignalP"/>
    </source>
</evidence>
<dbReference type="InterPro" id="IPR010285">
    <property type="entry name" value="DNA_helicase_pif1-like_DEAD"/>
</dbReference>
<comment type="caution">
    <text evidence="4">The sequence shown here is derived from an EMBL/GenBank/DDBJ whole genome shotgun (WGS) entry which is preliminary data.</text>
</comment>
<comment type="cofactor">
    <cofactor evidence="1">
        <name>Mg(2+)</name>
        <dbReference type="ChEBI" id="CHEBI:18420"/>
    </cofactor>
</comment>
<dbReference type="GO" id="GO:0006310">
    <property type="term" value="P:DNA recombination"/>
    <property type="evidence" value="ECO:0007669"/>
    <property type="project" value="UniProtKB-KW"/>
</dbReference>
<keyword evidence="2" id="KW-0732">Signal</keyword>
<name>A0A8X7T1B7_9BASI</name>
<dbReference type="PANTHER" id="PTHR10492:SF102">
    <property type="entry name" value="ATP-DEPENDENT DNA HELICASE"/>
    <property type="match status" value="1"/>
</dbReference>
<keyword evidence="1" id="KW-0067">ATP-binding</keyword>
<dbReference type="EMBL" id="LWDG02000786">
    <property type="protein sequence ID" value="KAE8262474.1"/>
    <property type="molecule type" value="Genomic_DNA"/>
</dbReference>
<proteinExistence type="inferred from homology"/>
<keyword evidence="1" id="KW-0234">DNA repair</keyword>
<evidence type="ECO:0000259" key="3">
    <source>
        <dbReference type="Pfam" id="PF05970"/>
    </source>
</evidence>
<organism evidence="4 5">
    <name type="scientific">Tilletia walkeri</name>
    <dbReference type="NCBI Taxonomy" id="117179"/>
    <lineage>
        <taxon>Eukaryota</taxon>
        <taxon>Fungi</taxon>
        <taxon>Dikarya</taxon>
        <taxon>Basidiomycota</taxon>
        <taxon>Ustilaginomycotina</taxon>
        <taxon>Exobasidiomycetes</taxon>
        <taxon>Tilletiales</taxon>
        <taxon>Tilletiaceae</taxon>
        <taxon>Tilletia</taxon>
    </lineage>
</organism>
<keyword evidence="1" id="KW-0547">Nucleotide-binding</keyword>
<dbReference type="Gene3D" id="3.40.50.300">
    <property type="entry name" value="P-loop containing nucleotide triphosphate hydrolases"/>
    <property type="match status" value="1"/>
</dbReference>
<dbReference type="AlphaFoldDB" id="A0A8X7T1B7"/>
<comment type="catalytic activity">
    <reaction evidence="1">
        <text>ATP + H2O = ADP + phosphate + H(+)</text>
        <dbReference type="Rhea" id="RHEA:13065"/>
        <dbReference type="ChEBI" id="CHEBI:15377"/>
        <dbReference type="ChEBI" id="CHEBI:15378"/>
        <dbReference type="ChEBI" id="CHEBI:30616"/>
        <dbReference type="ChEBI" id="CHEBI:43474"/>
        <dbReference type="ChEBI" id="CHEBI:456216"/>
        <dbReference type="EC" id="5.6.2.3"/>
    </reaction>
</comment>
<reference evidence="4" key="1">
    <citation type="submission" date="2016-04" db="EMBL/GenBank/DDBJ databases">
        <authorList>
            <person name="Nguyen H.D."/>
            <person name="Samba Siva P."/>
            <person name="Cullis J."/>
            <person name="Levesque C.A."/>
            <person name="Hambleton S."/>
        </authorList>
    </citation>
    <scope>NUCLEOTIDE SEQUENCE</scope>
    <source>
        <strain evidence="4">DAOMC 236422</strain>
    </source>
</reference>
<reference evidence="4" key="2">
    <citation type="journal article" date="2019" name="IMA Fungus">
        <title>Genome sequencing and comparison of five Tilletia species to identify candidate genes for the detection of regulated species infecting wheat.</title>
        <authorList>
            <person name="Nguyen H.D.T."/>
            <person name="Sultana T."/>
            <person name="Kesanakurti P."/>
            <person name="Hambleton S."/>
        </authorList>
    </citation>
    <scope>NUCLEOTIDE SEQUENCE</scope>
    <source>
        <strain evidence="4">DAOMC 236422</strain>
    </source>
</reference>
<feature type="signal peptide" evidence="2">
    <location>
        <begin position="1"/>
        <end position="21"/>
    </location>
</feature>
<keyword evidence="1" id="KW-0227">DNA damage</keyword>
<keyword evidence="1" id="KW-0233">DNA recombination</keyword>
<evidence type="ECO:0000313" key="4">
    <source>
        <dbReference type="EMBL" id="KAE8262474.1"/>
    </source>
</evidence>
<protein>
    <recommendedName>
        <fullName evidence="1">ATP-dependent DNA helicase</fullName>
        <ecNumber evidence="1">5.6.2.3</ecNumber>
    </recommendedName>
</protein>
<evidence type="ECO:0000256" key="1">
    <source>
        <dbReference type="RuleBase" id="RU363044"/>
    </source>
</evidence>
<dbReference type="PANTHER" id="PTHR10492">
    <property type="match status" value="1"/>
</dbReference>
<sequence length="403" mass="44143">MSQSAADLRILLALLIYEGAPDPLALWTDYKDALCRDVLPLIHPSLADAPLLVRVAAEQATLDELDRNLSSFGLSNRTVGLPAAANRTSVVEDELAFFAPIRHRLRNSASERRSQLTPQQNGIRQNILSSIYSPEEAIVDELRLNGQVVTVCGATGLSASAFLRGSTVHKCFGIPVQDDDDDTVSLQSLLPVSSKNAQFLKECVLIVIHEIWALPRIVIDAVDQFLRNIMSEDTPFGGKCIVAVGDPRQTSPVTKENTRQSAVEASFLSSLVFNPFNSTSFTHPNDKLEILILQHGSTTLATITPAHPSILPICSLPSTPKRREFLFPPDILANPSESVKRCFLTRLNINVDEFNAMVLQALPGNTYTKHLFSAHSEAKIDTVLNTLARASPPYGRLRPHPTT</sequence>
<dbReference type="GO" id="GO:0043139">
    <property type="term" value="F:5'-3' DNA helicase activity"/>
    <property type="evidence" value="ECO:0007669"/>
    <property type="project" value="UniProtKB-EC"/>
</dbReference>
<dbReference type="GO" id="GO:0016787">
    <property type="term" value="F:hydrolase activity"/>
    <property type="evidence" value="ECO:0007669"/>
    <property type="project" value="UniProtKB-KW"/>
</dbReference>
<keyword evidence="1" id="KW-0378">Hydrolase</keyword>
<feature type="domain" description="DNA helicase Pif1-like DEAD-box helicase" evidence="3">
    <location>
        <begin position="137"/>
        <end position="276"/>
    </location>
</feature>
<dbReference type="Pfam" id="PF05970">
    <property type="entry name" value="PIF1"/>
    <property type="match status" value="1"/>
</dbReference>
<dbReference type="Proteomes" id="UP000078113">
    <property type="component" value="Unassembled WGS sequence"/>
</dbReference>
<evidence type="ECO:0000313" key="5">
    <source>
        <dbReference type="Proteomes" id="UP000078113"/>
    </source>
</evidence>
<keyword evidence="5" id="KW-1185">Reference proteome</keyword>
<dbReference type="GO" id="GO:0005524">
    <property type="term" value="F:ATP binding"/>
    <property type="evidence" value="ECO:0007669"/>
    <property type="project" value="UniProtKB-KW"/>
</dbReference>
<accession>A0A8X7T1B7</accession>
<dbReference type="GO" id="GO:0006281">
    <property type="term" value="P:DNA repair"/>
    <property type="evidence" value="ECO:0007669"/>
    <property type="project" value="UniProtKB-KW"/>
</dbReference>
<dbReference type="InterPro" id="IPR027417">
    <property type="entry name" value="P-loop_NTPase"/>
</dbReference>
<comment type="similarity">
    <text evidence="1">Belongs to the helicase family.</text>
</comment>
<feature type="chain" id="PRO_5036489472" description="ATP-dependent DNA helicase" evidence="2">
    <location>
        <begin position="22"/>
        <end position="403"/>
    </location>
</feature>
<dbReference type="GO" id="GO:0000723">
    <property type="term" value="P:telomere maintenance"/>
    <property type="evidence" value="ECO:0007669"/>
    <property type="project" value="InterPro"/>
</dbReference>